<keyword evidence="1" id="KW-1133">Transmembrane helix</keyword>
<evidence type="ECO:0000313" key="2">
    <source>
        <dbReference type="EMBL" id="SMQ66866.1"/>
    </source>
</evidence>
<organism evidence="2 3">
    <name type="scientific">Pseudidiomarina planktonica</name>
    <dbReference type="NCBI Taxonomy" id="1323738"/>
    <lineage>
        <taxon>Bacteria</taxon>
        <taxon>Pseudomonadati</taxon>
        <taxon>Pseudomonadota</taxon>
        <taxon>Gammaproteobacteria</taxon>
        <taxon>Alteromonadales</taxon>
        <taxon>Idiomarinaceae</taxon>
        <taxon>Pseudidiomarina</taxon>
    </lineage>
</organism>
<dbReference type="Pfam" id="PF20398">
    <property type="entry name" value="DUF6691"/>
    <property type="match status" value="1"/>
</dbReference>
<keyword evidence="1" id="KW-0472">Membrane</keyword>
<protein>
    <recommendedName>
        <fullName evidence="4">Sulphur transport domain-containing protein</fullName>
    </recommendedName>
</protein>
<reference evidence="3" key="1">
    <citation type="submission" date="2017-04" db="EMBL/GenBank/DDBJ databases">
        <authorList>
            <person name="Varghese N."/>
            <person name="Submissions S."/>
        </authorList>
    </citation>
    <scope>NUCLEOTIDE SEQUENCE [LARGE SCALE GENOMIC DNA]</scope>
</reference>
<evidence type="ECO:0000313" key="3">
    <source>
        <dbReference type="Proteomes" id="UP000194450"/>
    </source>
</evidence>
<dbReference type="RefSeq" id="WP_086434629.1">
    <property type="nucleotide sequence ID" value="NZ_FXWH01000001.1"/>
</dbReference>
<evidence type="ECO:0008006" key="4">
    <source>
        <dbReference type="Google" id="ProtNLM"/>
    </source>
</evidence>
<accession>A0A1Y6EX71</accession>
<proteinExistence type="predicted"/>
<keyword evidence="3" id="KW-1185">Reference proteome</keyword>
<dbReference type="Proteomes" id="UP000194450">
    <property type="component" value="Unassembled WGS sequence"/>
</dbReference>
<name>A0A1Y6EX71_9GAMM</name>
<feature type="transmembrane region" description="Helical" evidence="1">
    <location>
        <begin position="81"/>
        <end position="101"/>
    </location>
</feature>
<gene>
    <name evidence="2" type="ORF">SAMN06297229_1580</name>
</gene>
<dbReference type="InterPro" id="IPR046513">
    <property type="entry name" value="DUF6691"/>
</dbReference>
<dbReference type="AlphaFoldDB" id="A0A1Y6EX71"/>
<keyword evidence="1" id="KW-0812">Transmembrane</keyword>
<sequence length="141" mass="15003">MRNHLFAFIAGLLMSIGITYSQMIDPIKVKAFLDVLGNWDPTLLVVMVSALITYGIGFALIRKRTKPVFAPKFHLPEKRDVDRPLVVGSVLFGAGWGLVGYCPGPAMAALLAGSLGTLGFVAAMLLGFVLAGKFPLPAGTK</sequence>
<feature type="transmembrane region" description="Helical" evidence="1">
    <location>
        <begin position="41"/>
        <end position="61"/>
    </location>
</feature>
<evidence type="ECO:0000256" key="1">
    <source>
        <dbReference type="SAM" id="Phobius"/>
    </source>
</evidence>
<feature type="transmembrane region" description="Helical" evidence="1">
    <location>
        <begin position="107"/>
        <end position="131"/>
    </location>
</feature>
<dbReference type="EMBL" id="FXWH01000001">
    <property type="protein sequence ID" value="SMQ66866.1"/>
    <property type="molecule type" value="Genomic_DNA"/>
</dbReference>
<dbReference type="OrthoDB" id="9790409at2"/>